<reference evidence="14" key="3">
    <citation type="submission" date="2019-10" db="EMBL/GenBank/DDBJ databases">
        <authorList>
            <consortium name="NCBI Pathogen Detection Project"/>
        </authorList>
    </citation>
    <scope>NUCLEOTIDE SEQUENCE</scope>
    <source>
        <strain evidence="14">Salmonella enterica</strain>
    </source>
</reference>
<keyword evidence="6 8" id="KW-0449">Lipoprotein</keyword>
<feature type="signal peptide" evidence="11">
    <location>
        <begin position="1"/>
        <end position="18"/>
    </location>
</feature>
<evidence type="ECO:0000256" key="3">
    <source>
        <dbReference type="ARBA" id="ARBA00023136"/>
    </source>
</evidence>
<keyword evidence="7 8" id="KW-0961">Cell wall biogenesis/degradation</keyword>
<proteinExistence type="inferred from homology"/>
<feature type="domain" description="SPOR" evidence="12">
    <location>
        <begin position="304"/>
        <end position="380"/>
    </location>
</feature>
<feature type="chain" id="PRO_5034646866" description="Endolytic peptidoglycan transglycosylase RlpA" evidence="11">
    <location>
        <begin position="19"/>
        <end position="381"/>
    </location>
</feature>
<gene>
    <name evidence="8 14" type="primary">rlpA</name>
    <name evidence="13" type="ORF">D4Z17_02540</name>
    <name evidence="14" type="ORF">GB396_08805</name>
</gene>
<dbReference type="EC" id="4.2.2.-" evidence="8"/>
<dbReference type="FunFam" id="3.30.70.1070:FF:000003">
    <property type="entry name" value="Endolytic peptidoglycan transglycosylase RlpA"/>
    <property type="match status" value="1"/>
</dbReference>
<dbReference type="InterPro" id="IPR036908">
    <property type="entry name" value="RlpA-like_sf"/>
</dbReference>
<dbReference type="InterPro" id="IPR034718">
    <property type="entry name" value="RlpA"/>
</dbReference>
<dbReference type="GO" id="GO:0008932">
    <property type="term" value="F:lytic endotransglycosylase activity"/>
    <property type="evidence" value="ECO:0007669"/>
    <property type="project" value="UniProtKB-UniRule"/>
</dbReference>
<dbReference type="InterPro" id="IPR036680">
    <property type="entry name" value="SPOR-like_sf"/>
</dbReference>
<dbReference type="GO" id="GO:0005886">
    <property type="term" value="C:plasma membrane"/>
    <property type="evidence" value="ECO:0007669"/>
    <property type="project" value="UniProtKB-SubCell"/>
</dbReference>
<sequence>MRKQLPVICVAAGIVLLAACTNDGGQQQTTVAPQPAVCNGPTVEISGAEPRYEPLNPTANQDYQRDGKSYKIVQDPFRFSQAGLAAIYDAEPGSNLTASGEMFDPMQLTAAHPTLPIPSYARITNLANGRMIVVRINDRGPYGTDRVISLSRAAADRLNTSNNTKVRIDPIIVAPDGSLSGPGMACTTVAKQTYALPPRPDLSGGMGSASSAPAQPQGDVLPVSNSTLKSDDTTGAPVSSSGFLGAPTTLAPGVLESNEPTPAPQPAPVSAPVAAPATAPATATPVSAPAAAAPVSAPVSAPAAAASGRFVVQVGAVSDQTRAQQYQQRLSQQFSVPGRVIQNGAVWRIQLGPFASKAEASALQQRLQTEAQLQSFIASAQ</sequence>
<dbReference type="PROSITE" id="PS51724">
    <property type="entry name" value="SPOR"/>
    <property type="match status" value="1"/>
</dbReference>
<dbReference type="NCBIfam" id="NF007953">
    <property type="entry name" value="PRK10672.1"/>
    <property type="match status" value="1"/>
</dbReference>
<dbReference type="SUPFAM" id="SSF50685">
    <property type="entry name" value="Barwin-like endoglucanases"/>
    <property type="match status" value="1"/>
</dbReference>
<dbReference type="HAMAP" id="MF_02071">
    <property type="entry name" value="RlpA"/>
    <property type="match status" value="1"/>
</dbReference>
<dbReference type="EMBL" id="AAINMJ010000002">
    <property type="protein sequence ID" value="ECG1655990.1"/>
    <property type="molecule type" value="Genomic_DNA"/>
</dbReference>
<dbReference type="NCBIfam" id="TIGR00413">
    <property type="entry name" value="rlpA"/>
    <property type="match status" value="1"/>
</dbReference>
<keyword evidence="2 11" id="KW-0732">Signal</keyword>
<dbReference type="PANTHER" id="PTHR34183">
    <property type="entry name" value="ENDOLYTIC PEPTIDOGLYCAN TRANSGLYCOSYLASE RLPA"/>
    <property type="match status" value="1"/>
</dbReference>
<keyword evidence="3 8" id="KW-0472">Membrane</keyword>
<accession>A0A3T3NDT5</accession>
<evidence type="ECO:0000256" key="6">
    <source>
        <dbReference type="ARBA" id="ARBA00023288"/>
    </source>
</evidence>
<reference evidence="14" key="1">
    <citation type="journal article" date="2018" name="Genome Biol.">
        <title>SKESA: strategic k-mer extension for scrupulous assemblies.</title>
        <authorList>
            <person name="Souvorov A."/>
            <person name="Agarwala R."/>
            <person name="Lipman D.J."/>
        </authorList>
    </citation>
    <scope>NUCLEOTIDE SEQUENCE</scope>
    <source>
        <strain evidence="14">Salmonella enterica</strain>
    </source>
</reference>
<dbReference type="PANTHER" id="PTHR34183:SF1">
    <property type="entry name" value="ENDOLYTIC PEPTIDOGLYCAN TRANSGLYCOSYLASE RLPA"/>
    <property type="match status" value="1"/>
</dbReference>
<feature type="compositionally biased region" description="Low complexity" evidence="10">
    <location>
        <begin position="208"/>
        <end position="218"/>
    </location>
</feature>
<dbReference type="InterPro" id="IPR009009">
    <property type="entry name" value="RlpA-like_DPBB"/>
</dbReference>
<evidence type="ECO:0000256" key="1">
    <source>
        <dbReference type="ARBA" id="ARBA00022475"/>
    </source>
</evidence>
<evidence type="ECO:0000256" key="5">
    <source>
        <dbReference type="ARBA" id="ARBA00023239"/>
    </source>
</evidence>
<organism evidence="14">
    <name type="scientific">Salmonella enterica I</name>
    <dbReference type="NCBI Taxonomy" id="59201"/>
    <lineage>
        <taxon>Bacteria</taxon>
        <taxon>Pseudomonadati</taxon>
        <taxon>Pseudomonadota</taxon>
        <taxon>Gammaproteobacteria</taxon>
        <taxon>Enterobacterales</taxon>
        <taxon>Enterobacteriaceae</taxon>
        <taxon>Salmonella</taxon>
    </lineage>
</organism>
<evidence type="ECO:0000256" key="4">
    <source>
        <dbReference type="ARBA" id="ARBA00023139"/>
    </source>
</evidence>
<evidence type="ECO:0000256" key="2">
    <source>
        <dbReference type="ARBA" id="ARBA00022729"/>
    </source>
</evidence>
<dbReference type="SUPFAM" id="SSF110997">
    <property type="entry name" value="Sporulation related repeat"/>
    <property type="match status" value="1"/>
</dbReference>
<dbReference type="CDD" id="cd22268">
    <property type="entry name" value="DPBB_RlpA-like"/>
    <property type="match status" value="1"/>
</dbReference>
<reference evidence="13" key="2">
    <citation type="submission" date="2018-09" db="EMBL/GenBank/DDBJ databases">
        <authorList>
            <person name="Ashton P.M."/>
            <person name="Dallman T."/>
            <person name="Nair S."/>
            <person name="De Pinna E."/>
            <person name="Peters T."/>
            <person name="Grant K."/>
        </authorList>
    </citation>
    <scope>NUCLEOTIDE SEQUENCE</scope>
    <source>
        <strain evidence="13">600707</strain>
    </source>
</reference>
<evidence type="ECO:0000256" key="7">
    <source>
        <dbReference type="ARBA" id="ARBA00023316"/>
    </source>
</evidence>
<dbReference type="InterPro" id="IPR007730">
    <property type="entry name" value="SPOR-like_dom"/>
</dbReference>
<dbReference type="PROSITE" id="PS51257">
    <property type="entry name" value="PROKAR_LIPOPROTEIN"/>
    <property type="match status" value="1"/>
</dbReference>
<keyword evidence="4 8" id="KW-0564">Palmitate</keyword>
<keyword evidence="5 8" id="KW-0456">Lyase</keyword>
<comment type="subcellular location">
    <subcellularLocation>
        <location evidence="8">Cell membrane</location>
        <topology evidence="8">Lipid-anchor</topology>
    </subcellularLocation>
</comment>
<dbReference type="GO" id="GO:0071555">
    <property type="term" value="P:cell wall organization"/>
    <property type="evidence" value="ECO:0007669"/>
    <property type="project" value="UniProtKB-KW"/>
</dbReference>
<dbReference type="Pfam" id="PF03330">
    <property type="entry name" value="DPBB_1"/>
    <property type="match status" value="1"/>
</dbReference>
<dbReference type="GO" id="GO:0042834">
    <property type="term" value="F:peptidoglycan binding"/>
    <property type="evidence" value="ECO:0007669"/>
    <property type="project" value="InterPro"/>
</dbReference>
<protein>
    <recommendedName>
        <fullName evidence="8">Endolytic peptidoglycan transglycosylase RlpA</fullName>
        <ecNumber evidence="8">4.2.2.-</ecNumber>
    </recommendedName>
</protein>
<feature type="region of interest" description="Disordered" evidence="10">
    <location>
        <begin position="196"/>
        <end position="274"/>
    </location>
</feature>
<comment type="caution">
    <text evidence="14">The sequence shown here is derived from an EMBL/GenBank/DDBJ whole genome shotgun (WGS) entry which is preliminary data.</text>
</comment>
<dbReference type="FunFam" id="2.40.40.10:FF:000003">
    <property type="entry name" value="Endolytic peptidoglycan transglycosylase RlpA"/>
    <property type="match status" value="1"/>
</dbReference>
<evidence type="ECO:0000313" key="14">
    <source>
        <dbReference type="EMBL" id="HAB5944021.1"/>
    </source>
</evidence>
<comment type="similarity">
    <text evidence="8 9">Belongs to the RlpA family.</text>
</comment>
<dbReference type="AlphaFoldDB" id="A0A3T3NDT5"/>
<keyword evidence="1 8" id="KW-1003">Cell membrane</keyword>
<evidence type="ECO:0000256" key="10">
    <source>
        <dbReference type="SAM" id="MobiDB-lite"/>
    </source>
</evidence>
<dbReference type="GO" id="GO:0000270">
    <property type="term" value="P:peptidoglycan metabolic process"/>
    <property type="evidence" value="ECO:0007669"/>
    <property type="project" value="UniProtKB-UniRule"/>
</dbReference>
<dbReference type="InterPro" id="IPR012997">
    <property type="entry name" value="RplA"/>
</dbReference>
<evidence type="ECO:0000313" key="13">
    <source>
        <dbReference type="EMBL" id="ECG1655990.1"/>
    </source>
</evidence>
<dbReference type="GO" id="GO:0009279">
    <property type="term" value="C:cell outer membrane"/>
    <property type="evidence" value="ECO:0007669"/>
    <property type="project" value="TreeGrafter"/>
</dbReference>
<dbReference type="Pfam" id="PF05036">
    <property type="entry name" value="SPOR"/>
    <property type="match status" value="1"/>
</dbReference>
<evidence type="ECO:0000256" key="11">
    <source>
        <dbReference type="SAM" id="SignalP"/>
    </source>
</evidence>
<name>A0A3T3NDT5_SALET</name>
<comment type="function">
    <text evidence="8">Lytic transglycosylase with a strong preference for naked glycan strands that lack stem peptides.</text>
</comment>
<evidence type="ECO:0000256" key="9">
    <source>
        <dbReference type="RuleBase" id="RU003495"/>
    </source>
</evidence>
<dbReference type="EMBL" id="DAAHFV010000005">
    <property type="protein sequence ID" value="HAB5944021.1"/>
    <property type="molecule type" value="Genomic_DNA"/>
</dbReference>
<evidence type="ECO:0000256" key="8">
    <source>
        <dbReference type="HAMAP-Rule" id="MF_02071"/>
    </source>
</evidence>
<evidence type="ECO:0000259" key="12">
    <source>
        <dbReference type="PROSITE" id="PS51724"/>
    </source>
</evidence>
<dbReference type="Gene3D" id="2.40.40.10">
    <property type="entry name" value="RlpA-like domain"/>
    <property type="match status" value="1"/>
</dbReference>
<dbReference type="Gene3D" id="3.30.70.1070">
    <property type="entry name" value="Sporulation related repeat"/>
    <property type="match status" value="1"/>
</dbReference>